<evidence type="ECO:0000256" key="4">
    <source>
        <dbReference type="ARBA" id="ARBA00004972"/>
    </source>
</evidence>
<evidence type="ECO:0000256" key="20">
    <source>
        <dbReference type="ARBA" id="ARBA00025710"/>
    </source>
</evidence>
<dbReference type="EC" id="1.14.14.19" evidence="7"/>
<dbReference type="OMA" id="GPQEAME"/>
<name>F6QQY3_CALJA</name>
<keyword evidence="15 31" id="KW-0503">Monooxygenase</keyword>
<comment type="similarity">
    <text evidence="5 31">Belongs to the cytochrome P450 family.</text>
</comment>
<evidence type="ECO:0000256" key="28">
    <source>
        <dbReference type="ARBA" id="ARBA00048888"/>
    </source>
</evidence>
<dbReference type="GO" id="GO:0006702">
    <property type="term" value="P:androgen biosynthetic process"/>
    <property type="evidence" value="ECO:0007669"/>
    <property type="project" value="Ensembl"/>
</dbReference>
<evidence type="ECO:0000256" key="2">
    <source>
        <dbReference type="ARBA" id="ARBA00004524"/>
    </source>
</evidence>
<evidence type="ECO:0000256" key="10">
    <source>
        <dbReference type="ARBA" id="ARBA00022723"/>
    </source>
</evidence>
<keyword evidence="32" id="KW-0732">Signal</keyword>
<dbReference type="GO" id="GO:0005789">
    <property type="term" value="C:endoplasmic reticulum membrane"/>
    <property type="evidence" value="ECO:0007669"/>
    <property type="project" value="UniProtKB-SubCell"/>
</dbReference>
<dbReference type="InterPro" id="IPR036396">
    <property type="entry name" value="Cyt_P450_sf"/>
</dbReference>
<keyword evidence="34" id="KW-1185">Reference proteome</keyword>
<evidence type="ECO:0000256" key="15">
    <source>
        <dbReference type="ARBA" id="ARBA00023033"/>
    </source>
</evidence>
<evidence type="ECO:0000256" key="27">
    <source>
        <dbReference type="ARBA" id="ARBA00048534"/>
    </source>
</evidence>
<evidence type="ECO:0000256" key="31">
    <source>
        <dbReference type="RuleBase" id="RU000461"/>
    </source>
</evidence>
<keyword evidence="14 30" id="KW-0408">Iron</keyword>
<evidence type="ECO:0000256" key="23">
    <source>
        <dbReference type="ARBA" id="ARBA00032167"/>
    </source>
</evidence>
<dbReference type="GeneTree" id="ENSGT00940000155588"/>
<evidence type="ECO:0000313" key="35">
    <source>
        <dbReference type="VGNC" id="VGNC:81827"/>
    </source>
</evidence>
<dbReference type="CDD" id="cd20673">
    <property type="entry name" value="CYP17A1"/>
    <property type="match status" value="1"/>
</dbReference>
<dbReference type="FunFam" id="1.10.630.10:FF:000002">
    <property type="entry name" value="Cytochrome P450 1A1"/>
    <property type="match status" value="1"/>
</dbReference>
<evidence type="ECO:0000256" key="17">
    <source>
        <dbReference type="ARBA" id="ARBA00023136"/>
    </source>
</evidence>
<dbReference type="GO" id="GO:0030424">
    <property type="term" value="C:axon"/>
    <property type="evidence" value="ECO:0007669"/>
    <property type="project" value="Ensembl"/>
</dbReference>
<evidence type="ECO:0000256" key="30">
    <source>
        <dbReference type="PIRSR" id="PIRSR602401-1"/>
    </source>
</evidence>
<dbReference type="STRING" id="9483.ENSCJAP00000033461"/>
<evidence type="ECO:0000313" key="34">
    <source>
        <dbReference type="Proteomes" id="UP000008225"/>
    </source>
</evidence>
<dbReference type="Pfam" id="PF00067">
    <property type="entry name" value="p450"/>
    <property type="match status" value="1"/>
</dbReference>
<dbReference type="InterPro" id="IPR002401">
    <property type="entry name" value="Cyt_P450_E_grp-I"/>
</dbReference>
<dbReference type="InterPro" id="IPR017972">
    <property type="entry name" value="Cyt_P450_CS"/>
</dbReference>
<evidence type="ECO:0000256" key="16">
    <source>
        <dbReference type="ARBA" id="ARBA00023098"/>
    </source>
</evidence>
<comment type="cofactor">
    <cofactor evidence="1 30">
        <name>heme</name>
        <dbReference type="ChEBI" id="CHEBI:30413"/>
    </cofactor>
</comment>
<dbReference type="GO" id="GO:0004508">
    <property type="term" value="F:steroid 17-alpha-monooxygenase activity"/>
    <property type="evidence" value="ECO:0007669"/>
    <property type="project" value="UniProtKB-EC"/>
</dbReference>
<dbReference type="VGNC" id="VGNC:81827">
    <property type="gene designation" value="CYP17A1"/>
</dbReference>
<comment type="pathway">
    <text evidence="24">Steroid biosynthesis; glucocorticoid biosynthesis.</text>
</comment>
<feature type="signal peptide" evidence="32">
    <location>
        <begin position="1"/>
        <end position="15"/>
    </location>
</feature>
<evidence type="ECO:0000313" key="33">
    <source>
        <dbReference type="Ensembl" id="ENSCJAP00000033461.4"/>
    </source>
</evidence>
<feature type="binding site" description="axial binding residue" evidence="30">
    <location>
        <position position="441"/>
    </location>
    <ligand>
        <name>heme</name>
        <dbReference type="ChEBI" id="CHEBI:30413"/>
    </ligand>
    <ligandPart>
        <name>Fe</name>
        <dbReference type="ChEBI" id="CHEBI:18248"/>
    </ligandPart>
</feature>
<reference evidence="33" key="3">
    <citation type="submission" date="2025-09" db="UniProtKB">
        <authorList>
            <consortium name="Ensembl"/>
        </authorList>
    </citation>
    <scope>IDENTIFICATION</scope>
</reference>
<dbReference type="PRINTS" id="PR00385">
    <property type="entry name" value="P450"/>
</dbReference>
<comment type="catalytic activity">
    <reaction evidence="29">
        <text>17alpha-hydroxypregnenolone + reduced [NADPH--hemoprotein reductase] + O2 = 3beta-hydroxyandrost-5-en-17-one + acetate + oxidized [NADPH--hemoprotein reductase] + H2O + 2 H(+)</text>
        <dbReference type="Rhea" id="RHEA:50244"/>
        <dbReference type="Rhea" id="RHEA-COMP:11964"/>
        <dbReference type="Rhea" id="RHEA-COMP:11965"/>
        <dbReference type="ChEBI" id="CHEBI:15377"/>
        <dbReference type="ChEBI" id="CHEBI:15378"/>
        <dbReference type="ChEBI" id="CHEBI:15379"/>
        <dbReference type="ChEBI" id="CHEBI:28689"/>
        <dbReference type="ChEBI" id="CHEBI:28750"/>
        <dbReference type="ChEBI" id="CHEBI:30089"/>
        <dbReference type="ChEBI" id="CHEBI:57618"/>
        <dbReference type="ChEBI" id="CHEBI:58210"/>
        <dbReference type="EC" id="1.14.14.32"/>
    </reaction>
    <physiologicalReaction direction="left-to-right" evidence="29">
        <dbReference type="Rhea" id="RHEA:50245"/>
    </physiologicalReaction>
</comment>
<evidence type="ECO:0000256" key="6">
    <source>
        <dbReference type="ARBA" id="ARBA00012354"/>
    </source>
</evidence>
<dbReference type="EC" id="1.14.14.32" evidence="6"/>
<keyword evidence="12" id="KW-0492">Microsome</keyword>
<evidence type="ECO:0000256" key="32">
    <source>
        <dbReference type="SAM" id="SignalP"/>
    </source>
</evidence>
<dbReference type="Gene3D" id="1.10.630.10">
    <property type="entry name" value="Cytochrome P450"/>
    <property type="match status" value="1"/>
</dbReference>
<dbReference type="FunCoup" id="F6QQY3">
    <property type="interactions" value="395"/>
</dbReference>
<dbReference type="AlphaFoldDB" id="F6QQY3"/>
<dbReference type="GO" id="GO:0042448">
    <property type="term" value="P:progesterone metabolic process"/>
    <property type="evidence" value="ECO:0007669"/>
    <property type="project" value="Ensembl"/>
</dbReference>
<evidence type="ECO:0000256" key="8">
    <source>
        <dbReference type="ARBA" id="ARBA00014119"/>
    </source>
</evidence>
<evidence type="ECO:0000256" key="21">
    <source>
        <dbReference type="ARBA" id="ARBA00030382"/>
    </source>
</evidence>
<feature type="chain" id="PRO_5035198387" description="Steroid 17-alpha-hydroxylase/17,20 lyase" evidence="32">
    <location>
        <begin position="16"/>
        <end position="547"/>
    </location>
</feature>
<evidence type="ECO:0000256" key="26">
    <source>
        <dbReference type="ARBA" id="ARBA00047982"/>
    </source>
</evidence>
<evidence type="ECO:0000256" key="24">
    <source>
        <dbReference type="ARBA" id="ARBA00043954"/>
    </source>
</evidence>
<keyword evidence="18" id="KW-0456">Lyase</keyword>
<evidence type="ECO:0000256" key="1">
    <source>
        <dbReference type="ARBA" id="ARBA00001971"/>
    </source>
</evidence>
<keyword evidence="16" id="KW-0443">Lipid metabolism</keyword>
<keyword evidence="11" id="KW-0256">Endoplasmic reticulum</keyword>
<dbReference type="Ensembl" id="ENSCJAT00000035352.5">
    <property type="protein sequence ID" value="ENSCJAP00000033461.4"/>
    <property type="gene ID" value="ENSCJAG00000018089.5"/>
</dbReference>
<comment type="pathway">
    <text evidence="20">Steroid hormone biosynthesis.</text>
</comment>
<dbReference type="Bgee" id="ENSCJAG00000018089">
    <property type="expression patterns" value="Expressed in ovary and 6 other cell types or tissues"/>
</dbReference>
<evidence type="ECO:0000256" key="25">
    <source>
        <dbReference type="ARBA" id="ARBA00044223"/>
    </source>
</evidence>
<evidence type="ECO:0000256" key="12">
    <source>
        <dbReference type="ARBA" id="ARBA00022848"/>
    </source>
</evidence>
<organism evidence="33 34">
    <name type="scientific">Callithrix jacchus</name>
    <name type="common">White-tufted-ear marmoset</name>
    <name type="synonym">Simia Jacchus</name>
    <dbReference type="NCBI Taxonomy" id="9483"/>
    <lineage>
        <taxon>Eukaryota</taxon>
        <taxon>Metazoa</taxon>
        <taxon>Chordata</taxon>
        <taxon>Craniata</taxon>
        <taxon>Vertebrata</taxon>
        <taxon>Euteleostomi</taxon>
        <taxon>Mammalia</taxon>
        <taxon>Eutheria</taxon>
        <taxon>Euarchontoglires</taxon>
        <taxon>Primates</taxon>
        <taxon>Haplorrhini</taxon>
        <taxon>Platyrrhini</taxon>
        <taxon>Cebidae</taxon>
        <taxon>Callitrichinae</taxon>
        <taxon>Callithrix</taxon>
        <taxon>Callithrix</taxon>
    </lineage>
</organism>
<comment type="catalytic activity">
    <reaction evidence="27">
        <text>a C21-steroid + reduced [NADPH--hemoprotein reductase] + O2 = a 17alpha-hydroxy-C21-steroid + oxidized [NADPH--hemoprotein reductase] + H2O + H(+)</text>
        <dbReference type="Rhea" id="RHEA:65760"/>
        <dbReference type="Rhea" id="RHEA-COMP:11964"/>
        <dbReference type="Rhea" id="RHEA-COMP:11965"/>
        <dbReference type="ChEBI" id="CHEBI:15377"/>
        <dbReference type="ChEBI" id="CHEBI:15378"/>
        <dbReference type="ChEBI" id="CHEBI:15379"/>
        <dbReference type="ChEBI" id="CHEBI:57618"/>
        <dbReference type="ChEBI" id="CHEBI:58210"/>
        <dbReference type="ChEBI" id="CHEBI:61313"/>
        <dbReference type="ChEBI" id="CHEBI:138141"/>
        <dbReference type="EC" id="1.14.14.19"/>
    </reaction>
    <physiologicalReaction direction="left-to-right" evidence="27">
        <dbReference type="Rhea" id="RHEA:65761"/>
    </physiologicalReaction>
</comment>
<evidence type="ECO:0000256" key="5">
    <source>
        <dbReference type="ARBA" id="ARBA00010617"/>
    </source>
</evidence>
<dbReference type="eggNOG" id="KOG0156">
    <property type="taxonomic scope" value="Eukaryota"/>
</dbReference>
<dbReference type="GO" id="GO:0020037">
    <property type="term" value="F:heme binding"/>
    <property type="evidence" value="ECO:0007669"/>
    <property type="project" value="Ensembl"/>
</dbReference>
<dbReference type="SUPFAM" id="SSF48264">
    <property type="entry name" value="Cytochrome P450"/>
    <property type="match status" value="1"/>
</dbReference>
<keyword evidence="13 31" id="KW-0560">Oxidoreductase</keyword>
<comment type="subcellular location">
    <subcellularLocation>
        <location evidence="3">Endoplasmic reticulum membrane</location>
    </subcellularLocation>
    <subcellularLocation>
        <location evidence="2">Microsome membrane</location>
    </subcellularLocation>
</comment>
<gene>
    <name evidence="33 35" type="primary">CYP17A1</name>
</gene>
<evidence type="ECO:0000256" key="29">
    <source>
        <dbReference type="ARBA" id="ARBA00049083"/>
    </source>
</evidence>
<evidence type="ECO:0000256" key="9">
    <source>
        <dbReference type="ARBA" id="ARBA00022617"/>
    </source>
</evidence>
<dbReference type="GO" id="GO:0043025">
    <property type="term" value="C:neuronal cell body"/>
    <property type="evidence" value="ECO:0007669"/>
    <property type="project" value="Ensembl"/>
</dbReference>
<evidence type="ECO:0000256" key="18">
    <source>
        <dbReference type="ARBA" id="ARBA00023239"/>
    </source>
</evidence>
<keyword evidence="10 30" id="KW-0479">Metal-binding</keyword>
<evidence type="ECO:0000256" key="19">
    <source>
        <dbReference type="ARBA" id="ARBA00023250"/>
    </source>
</evidence>
<dbReference type="PANTHER" id="PTHR24289">
    <property type="entry name" value="STEROID 17-ALPHA-HYDROXYLASE/17,20 LYASE"/>
    <property type="match status" value="1"/>
</dbReference>
<dbReference type="GO" id="GO:0005506">
    <property type="term" value="F:iron ion binding"/>
    <property type="evidence" value="ECO:0007669"/>
    <property type="project" value="InterPro"/>
</dbReference>
<dbReference type="InParanoid" id="F6QQY3"/>
<comment type="catalytic activity">
    <reaction evidence="26">
        <text>progesterone + reduced [NADPH--hemoprotein reductase] + O2 = 17alpha-hydroxyprogesterone + oxidized [NADPH--hemoprotein reductase] + H2O + H(+)</text>
        <dbReference type="Rhea" id="RHEA:46308"/>
        <dbReference type="Rhea" id="RHEA-COMP:11964"/>
        <dbReference type="Rhea" id="RHEA-COMP:11965"/>
        <dbReference type="ChEBI" id="CHEBI:15377"/>
        <dbReference type="ChEBI" id="CHEBI:15378"/>
        <dbReference type="ChEBI" id="CHEBI:15379"/>
        <dbReference type="ChEBI" id="CHEBI:17026"/>
        <dbReference type="ChEBI" id="CHEBI:17252"/>
        <dbReference type="ChEBI" id="CHEBI:57618"/>
        <dbReference type="ChEBI" id="CHEBI:58210"/>
        <dbReference type="EC" id="1.14.14.19"/>
    </reaction>
    <physiologicalReaction direction="left-to-right" evidence="26">
        <dbReference type="Rhea" id="RHEA:46309"/>
    </physiologicalReaction>
</comment>
<reference evidence="33" key="1">
    <citation type="submission" date="2009-03" db="EMBL/GenBank/DDBJ databases">
        <authorList>
            <person name="Warren W."/>
            <person name="Ye L."/>
            <person name="Minx P."/>
            <person name="Worley K."/>
            <person name="Gibbs R."/>
            <person name="Wilson R.K."/>
        </authorList>
    </citation>
    <scope>NUCLEOTIDE SEQUENCE [LARGE SCALE GENOMIC DNA]</scope>
</reference>
<keyword evidence="17" id="KW-0472">Membrane</keyword>
<dbReference type="HOGENOM" id="CLU_001570_22_0_1"/>
<dbReference type="GO" id="GO:0034651">
    <property type="term" value="P:cortisol biosynthetic process"/>
    <property type="evidence" value="ECO:0007669"/>
    <property type="project" value="Ensembl"/>
</dbReference>
<dbReference type="PROSITE" id="PS00086">
    <property type="entry name" value="CYTOCHROME_P450"/>
    <property type="match status" value="1"/>
</dbReference>
<evidence type="ECO:0000256" key="7">
    <source>
        <dbReference type="ARBA" id="ARBA00012359"/>
    </source>
</evidence>
<evidence type="ECO:0000256" key="11">
    <source>
        <dbReference type="ARBA" id="ARBA00022824"/>
    </source>
</evidence>
<protein>
    <recommendedName>
        <fullName evidence="8">Steroid 17-alpha-hydroxylase/17,20 lyase</fullName>
        <ecNumber evidence="7">1.14.14.19</ecNumber>
        <ecNumber evidence="6">1.14.14.32</ecNumber>
    </recommendedName>
    <alternativeName>
        <fullName evidence="22">CYPXVII</fullName>
    </alternativeName>
    <alternativeName>
        <fullName evidence="21">Cytochrome P450 17A1</fullName>
    </alternativeName>
    <alternativeName>
        <fullName evidence="23">Cytochrome P450-C17</fullName>
    </alternativeName>
    <alternativeName>
        <fullName evidence="25">Steroid 17-alpha-monooxygenase</fullName>
    </alternativeName>
</protein>
<keyword evidence="19" id="KW-0755">Steroidogenesis</keyword>
<keyword evidence="9 30" id="KW-0349">Heme</keyword>
<reference evidence="33" key="2">
    <citation type="submission" date="2025-08" db="UniProtKB">
        <authorList>
            <consortium name="Ensembl"/>
        </authorList>
    </citation>
    <scope>IDENTIFICATION</scope>
</reference>
<accession>F6QQY3</accession>
<dbReference type="PANTHER" id="PTHR24289:SF13">
    <property type="entry name" value="STEROID 17-ALPHA-HYDROXYLASE_17,20 LYASE"/>
    <property type="match status" value="1"/>
</dbReference>
<comment type="catalytic activity">
    <reaction evidence="28">
        <text>pregnenolone + reduced [NADPH--hemoprotein reductase] + O2 = 17alpha-hydroxypregnenolone + oxidized [NADPH--hemoprotein reductase] + H2O + H(+)</text>
        <dbReference type="Rhea" id="RHEA:50236"/>
        <dbReference type="Rhea" id="RHEA-COMP:11964"/>
        <dbReference type="Rhea" id="RHEA-COMP:11965"/>
        <dbReference type="ChEBI" id="CHEBI:15377"/>
        <dbReference type="ChEBI" id="CHEBI:15378"/>
        <dbReference type="ChEBI" id="CHEBI:15379"/>
        <dbReference type="ChEBI" id="CHEBI:16581"/>
        <dbReference type="ChEBI" id="CHEBI:28750"/>
        <dbReference type="ChEBI" id="CHEBI:57618"/>
        <dbReference type="ChEBI" id="CHEBI:58210"/>
        <dbReference type="EC" id="1.14.14.19"/>
    </reaction>
    <physiologicalReaction direction="left-to-right" evidence="28">
        <dbReference type="Rhea" id="RHEA:50237"/>
    </physiologicalReaction>
</comment>
<proteinExistence type="inferred from homology"/>
<dbReference type="Proteomes" id="UP000008225">
    <property type="component" value="Chromosome 12"/>
</dbReference>
<dbReference type="InterPro" id="IPR001128">
    <property type="entry name" value="Cyt_P450"/>
</dbReference>
<dbReference type="PRINTS" id="PR00463">
    <property type="entry name" value="EP450I"/>
</dbReference>
<evidence type="ECO:0000256" key="22">
    <source>
        <dbReference type="ARBA" id="ARBA00032037"/>
    </source>
</evidence>
<evidence type="ECO:0000256" key="13">
    <source>
        <dbReference type="ARBA" id="ARBA00023002"/>
    </source>
</evidence>
<dbReference type="GO" id="GO:0016829">
    <property type="term" value="F:lyase activity"/>
    <property type="evidence" value="ECO:0007669"/>
    <property type="project" value="UniProtKB-KW"/>
</dbReference>
<evidence type="ECO:0000256" key="14">
    <source>
        <dbReference type="ARBA" id="ARBA00023004"/>
    </source>
</evidence>
<evidence type="ECO:0000256" key="3">
    <source>
        <dbReference type="ARBA" id="ARBA00004586"/>
    </source>
</evidence>
<sequence length="547" mass="61847">MWELVTLLLFTLTYFFWPKRRSPGAKYPKSLLSLPLVGSLPFLPRHGHMHQNLFKLQKKYGPIYSLRMGRNKTVIVGNHQLAKEVLMKKGKDFSGRPQVATIDILSNKGKGIAFADYGAHWQLHRRLVMAAFSLFKEGDQKLEKIICQEISILCDVLATHDGQSIDISFPVFMAVTNVISLICFNSSYKDGAPELKIVETYNEGIVEALGKENLVDMFPWLKIFPNKSLEKLKTYVKLRNDLLNKIIGNYKEKFHSDSITSMLDVLMQAKKNADNGNASPDQDAELLSDNHILTTVGDIFGAGVETTTSVVKWIVAYLLHNPQVKKKLYDEIDQNVGFSRTPTVSDRNCLLLLEATIREVLRIRPVAPMLIPHKANVDTSIGEFAVDKGTHVIINLWALHHSEEWHQPDKFMPERFLNQAGTQLISPTLSYLPFGAGPRSCIGEILARQELFLIMAWMLQRFDLEVPDDGELPSLEGNPKVVFMIDSFKVKIKKKAQIFDRTGRWSLPRLHSHHLSLRLSLTSGMMINKCLTTRSGRGGGVWNSLDL</sequence>
<comment type="pathway">
    <text evidence="4">Hormone biosynthesis.</text>
</comment>